<name>A0ABR0BAR0_9CRUS</name>
<feature type="region of interest" description="Disordered" evidence="4">
    <location>
        <begin position="178"/>
        <end position="200"/>
    </location>
</feature>
<evidence type="ECO:0000256" key="3">
    <source>
        <dbReference type="ARBA" id="ARBA00022833"/>
    </source>
</evidence>
<evidence type="ECO:0000256" key="1">
    <source>
        <dbReference type="ARBA" id="ARBA00022723"/>
    </source>
</evidence>
<keyword evidence="1" id="KW-0479">Metal-binding</keyword>
<keyword evidence="2" id="KW-0863">Zinc-finger</keyword>
<dbReference type="InterPro" id="IPR007588">
    <property type="entry name" value="Znf_FLYWCH"/>
</dbReference>
<sequence length="217" mass="24909">MAENLSTSGSEDENSGDDVDNLVRAGEIVNVTKIKGERKDSELYKTGDMFLFHTAKRLKTSVLYRCRCYKSHHCLARIIKRDGVYRKSGLPHSHPREEEDIGRIEFVNECCKRVIERRAPGGLKRIFEEVRHEHPEVIIGFNGALEKRMQRTQQENKPPPPRTFNEAEALLLVRRRGRPRRNPHSIAVPQVAEGHPVPEVEAQPLVASLVRRRGRPR</sequence>
<dbReference type="PANTHER" id="PTHR47160:SF10">
    <property type="entry name" value="MULE TRANSPOSASE DOMAIN-CONTAINING PROTEIN"/>
    <property type="match status" value="1"/>
</dbReference>
<keyword evidence="7" id="KW-1185">Reference proteome</keyword>
<evidence type="ECO:0000256" key="4">
    <source>
        <dbReference type="SAM" id="MobiDB-lite"/>
    </source>
</evidence>
<dbReference type="Pfam" id="PF04500">
    <property type="entry name" value="FLYWCH"/>
    <property type="match status" value="1"/>
</dbReference>
<organism evidence="6 7">
    <name type="scientific">Daphnia magna</name>
    <dbReference type="NCBI Taxonomy" id="35525"/>
    <lineage>
        <taxon>Eukaryota</taxon>
        <taxon>Metazoa</taxon>
        <taxon>Ecdysozoa</taxon>
        <taxon>Arthropoda</taxon>
        <taxon>Crustacea</taxon>
        <taxon>Branchiopoda</taxon>
        <taxon>Diplostraca</taxon>
        <taxon>Cladocera</taxon>
        <taxon>Anomopoda</taxon>
        <taxon>Daphniidae</taxon>
        <taxon>Daphnia</taxon>
    </lineage>
</organism>
<protein>
    <recommendedName>
        <fullName evidence="5">FLYWCH-type domain-containing protein</fullName>
    </recommendedName>
</protein>
<evidence type="ECO:0000259" key="5">
    <source>
        <dbReference type="Pfam" id="PF04500"/>
    </source>
</evidence>
<dbReference type="Gene3D" id="2.20.25.240">
    <property type="match status" value="1"/>
</dbReference>
<proteinExistence type="predicted"/>
<dbReference type="Proteomes" id="UP001234178">
    <property type="component" value="Unassembled WGS sequence"/>
</dbReference>
<accession>A0ABR0BAR0</accession>
<feature type="domain" description="FLYWCH-type" evidence="5">
    <location>
        <begin position="42"/>
        <end position="86"/>
    </location>
</feature>
<reference evidence="6 7" key="1">
    <citation type="journal article" date="2023" name="Nucleic Acids Res.">
        <title>The hologenome of Daphnia magna reveals possible DNA methylation and microbiome-mediated evolution of the host genome.</title>
        <authorList>
            <person name="Chaturvedi A."/>
            <person name="Li X."/>
            <person name="Dhandapani V."/>
            <person name="Marshall H."/>
            <person name="Kissane S."/>
            <person name="Cuenca-Cambronero M."/>
            <person name="Asole G."/>
            <person name="Calvet F."/>
            <person name="Ruiz-Romero M."/>
            <person name="Marangio P."/>
            <person name="Guigo R."/>
            <person name="Rago D."/>
            <person name="Mirbahai L."/>
            <person name="Eastwood N."/>
            <person name="Colbourne J.K."/>
            <person name="Zhou J."/>
            <person name="Mallon E."/>
            <person name="Orsini L."/>
        </authorList>
    </citation>
    <scope>NUCLEOTIDE SEQUENCE [LARGE SCALE GENOMIC DNA]</scope>
    <source>
        <strain evidence="6">LRV0_1</strain>
    </source>
</reference>
<evidence type="ECO:0000256" key="2">
    <source>
        <dbReference type="ARBA" id="ARBA00022771"/>
    </source>
</evidence>
<dbReference type="EMBL" id="JAOYFB010000051">
    <property type="protein sequence ID" value="KAK4045669.1"/>
    <property type="molecule type" value="Genomic_DNA"/>
</dbReference>
<comment type="caution">
    <text evidence="6">The sequence shown here is derived from an EMBL/GenBank/DDBJ whole genome shotgun (WGS) entry which is preliminary data.</text>
</comment>
<keyword evidence="3" id="KW-0862">Zinc</keyword>
<gene>
    <name evidence="6" type="ORF">OUZ56_033452</name>
</gene>
<dbReference type="PANTHER" id="PTHR47160">
    <property type="entry name" value="PUTATIVE-RELATED"/>
    <property type="match status" value="1"/>
</dbReference>
<evidence type="ECO:0000313" key="6">
    <source>
        <dbReference type="EMBL" id="KAK4045669.1"/>
    </source>
</evidence>
<evidence type="ECO:0000313" key="7">
    <source>
        <dbReference type="Proteomes" id="UP001234178"/>
    </source>
</evidence>